<organism evidence="10 11">
    <name type="scientific">Nonomuraea longispora</name>
    <dbReference type="NCBI Taxonomy" id="1848320"/>
    <lineage>
        <taxon>Bacteria</taxon>
        <taxon>Bacillati</taxon>
        <taxon>Actinomycetota</taxon>
        <taxon>Actinomycetes</taxon>
        <taxon>Streptosporangiales</taxon>
        <taxon>Streptosporangiaceae</taxon>
        <taxon>Nonomuraea</taxon>
    </lineage>
</organism>
<dbReference type="GO" id="GO:0004315">
    <property type="term" value="F:3-oxoacyl-[acyl-carrier-protein] synthase activity"/>
    <property type="evidence" value="ECO:0007669"/>
    <property type="project" value="InterPro"/>
</dbReference>
<feature type="region of interest" description="C-terminal hotdog fold" evidence="6">
    <location>
        <begin position="1650"/>
        <end position="1703"/>
    </location>
</feature>
<dbReference type="PROSITE" id="PS00012">
    <property type="entry name" value="PHOSPHOPANTETHEINE"/>
    <property type="match status" value="1"/>
</dbReference>
<dbReference type="InterPro" id="IPR020841">
    <property type="entry name" value="PKS_Beta-ketoAc_synthase_dom"/>
</dbReference>
<dbReference type="PROSITE" id="PS52004">
    <property type="entry name" value="KS3_2"/>
    <property type="match status" value="1"/>
</dbReference>
<dbReference type="PROSITE" id="PS00606">
    <property type="entry name" value="KS3_1"/>
    <property type="match status" value="1"/>
</dbReference>
<dbReference type="Pfam" id="PF22953">
    <property type="entry name" value="SpnB_Rossmann"/>
    <property type="match status" value="1"/>
</dbReference>
<dbReference type="Gene3D" id="3.40.50.720">
    <property type="entry name" value="NAD(P)-binding Rossmann-like Domain"/>
    <property type="match status" value="1"/>
</dbReference>
<dbReference type="FunFam" id="1.10.1200.10:FF:000007">
    <property type="entry name" value="Probable polyketide synthase pks17"/>
    <property type="match status" value="1"/>
</dbReference>
<comment type="caution">
    <text evidence="10">The sequence shown here is derived from an EMBL/GenBank/DDBJ whole genome shotgun (WGS) entry which is preliminary data.</text>
</comment>
<dbReference type="SMART" id="SM00825">
    <property type="entry name" value="PKS_KS"/>
    <property type="match status" value="1"/>
</dbReference>
<dbReference type="InterPro" id="IPR042104">
    <property type="entry name" value="PKS_dehydratase_sf"/>
</dbReference>
<dbReference type="SUPFAM" id="SSF51735">
    <property type="entry name" value="NAD(P)-binding Rossmann-fold domains"/>
    <property type="match status" value="2"/>
</dbReference>
<name>A0A4R4MLV3_9ACTN</name>
<dbReference type="Gene3D" id="3.30.70.3290">
    <property type="match status" value="2"/>
</dbReference>
<dbReference type="Pfam" id="PF08659">
    <property type="entry name" value="KR"/>
    <property type="match status" value="1"/>
</dbReference>
<dbReference type="InterPro" id="IPR014031">
    <property type="entry name" value="Ketoacyl_synth_C"/>
</dbReference>
<keyword evidence="5" id="KW-0012">Acyltransferase</keyword>
<dbReference type="SMART" id="SM01294">
    <property type="entry name" value="PKS_PP_betabranch"/>
    <property type="match status" value="1"/>
</dbReference>
<dbReference type="CDD" id="cd00833">
    <property type="entry name" value="PKS"/>
    <property type="match status" value="1"/>
</dbReference>
<dbReference type="SMART" id="SM00826">
    <property type="entry name" value="PKS_DH"/>
    <property type="match status" value="1"/>
</dbReference>
<comment type="caution">
    <text evidence="6">Lacks conserved residue(s) required for the propagation of feature annotation.</text>
</comment>
<evidence type="ECO:0000256" key="2">
    <source>
        <dbReference type="ARBA" id="ARBA00022553"/>
    </source>
</evidence>
<dbReference type="Gene3D" id="3.10.129.110">
    <property type="entry name" value="Polyketide synthase dehydratase"/>
    <property type="match status" value="1"/>
</dbReference>
<dbReference type="InterPro" id="IPR014030">
    <property type="entry name" value="Ketoacyl_synth_N"/>
</dbReference>
<dbReference type="Pfam" id="PF02801">
    <property type="entry name" value="Ketoacyl-synt_C"/>
    <property type="match status" value="1"/>
</dbReference>
<evidence type="ECO:0000256" key="1">
    <source>
        <dbReference type="ARBA" id="ARBA00022450"/>
    </source>
</evidence>
<feature type="region of interest" description="N-terminal hotdog fold" evidence="6">
    <location>
        <begin position="1517"/>
        <end position="1638"/>
    </location>
</feature>
<dbReference type="Pfam" id="PF16197">
    <property type="entry name" value="KAsynt_C_assoc"/>
    <property type="match status" value="1"/>
</dbReference>
<proteinExistence type="predicted"/>
<keyword evidence="1" id="KW-0596">Phosphopantetheine</keyword>
<dbReference type="RefSeq" id="WP_132341782.1">
    <property type="nucleotide sequence ID" value="NZ_SMJZ01000337.1"/>
</dbReference>
<dbReference type="InterPro" id="IPR036736">
    <property type="entry name" value="ACP-like_sf"/>
</dbReference>
<dbReference type="InterPro" id="IPR016039">
    <property type="entry name" value="Thiolase-like"/>
</dbReference>
<feature type="domain" description="Carrier" evidence="7">
    <location>
        <begin position="551"/>
        <end position="626"/>
    </location>
</feature>
<dbReference type="Gene3D" id="1.10.1200.10">
    <property type="entry name" value="ACP-like"/>
    <property type="match status" value="1"/>
</dbReference>
<dbReference type="SMART" id="SM00822">
    <property type="entry name" value="PKS_KR"/>
    <property type="match status" value="1"/>
</dbReference>
<dbReference type="OrthoDB" id="4537517at2"/>
<dbReference type="FunFam" id="3.40.366.10:FF:000002">
    <property type="entry name" value="Probable polyketide synthase 2"/>
    <property type="match status" value="1"/>
</dbReference>
<dbReference type="InterPro" id="IPR050091">
    <property type="entry name" value="PKS_NRPS_Biosynth_Enz"/>
</dbReference>
<evidence type="ECO:0000256" key="6">
    <source>
        <dbReference type="PROSITE-ProRule" id="PRU01363"/>
    </source>
</evidence>
<dbReference type="InterPro" id="IPR009081">
    <property type="entry name" value="PP-bd_ACP"/>
</dbReference>
<evidence type="ECO:0000256" key="3">
    <source>
        <dbReference type="ARBA" id="ARBA00022679"/>
    </source>
</evidence>
<accession>A0A4R4MLV3</accession>
<dbReference type="InterPro" id="IPR057326">
    <property type="entry name" value="KR_dom"/>
</dbReference>
<evidence type="ECO:0000256" key="4">
    <source>
        <dbReference type="ARBA" id="ARBA00023268"/>
    </source>
</evidence>
<dbReference type="InterPro" id="IPR049900">
    <property type="entry name" value="PKS_mFAS_DH"/>
</dbReference>
<dbReference type="SMART" id="SM00823">
    <property type="entry name" value="PKS_PP"/>
    <property type="match status" value="1"/>
</dbReference>
<dbReference type="SUPFAM" id="SSF53901">
    <property type="entry name" value="Thiolase-like"/>
    <property type="match status" value="1"/>
</dbReference>
<dbReference type="GO" id="GO:0031177">
    <property type="term" value="F:phosphopantetheine binding"/>
    <property type="evidence" value="ECO:0007669"/>
    <property type="project" value="InterPro"/>
</dbReference>
<keyword evidence="11" id="KW-1185">Reference proteome</keyword>
<dbReference type="FunFam" id="3.40.47.10:FF:000019">
    <property type="entry name" value="Polyketide synthase type I"/>
    <property type="match status" value="1"/>
</dbReference>
<dbReference type="Proteomes" id="UP000295157">
    <property type="component" value="Unassembled WGS sequence"/>
</dbReference>
<dbReference type="InterPro" id="IPR016036">
    <property type="entry name" value="Malonyl_transacylase_ACP-bd"/>
</dbReference>
<dbReference type="InterPro" id="IPR032821">
    <property type="entry name" value="PKS_assoc"/>
</dbReference>
<keyword evidence="2" id="KW-0597">Phosphoprotein</keyword>
<dbReference type="InterPro" id="IPR020806">
    <property type="entry name" value="PKS_PP-bd"/>
</dbReference>
<dbReference type="SUPFAM" id="SSF47336">
    <property type="entry name" value="ACP-like"/>
    <property type="match status" value="1"/>
</dbReference>
<feature type="non-terminal residue" evidence="10">
    <location>
        <position position="1703"/>
    </location>
</feature>
<evidence type="ECO:0000313" key="11">
    <source>
        <dbReference type="Proteomes" id="UP000295157"/>
    </source>
</evidence>
<dbReference type="InterPro" id="IPR016035">
    <property type="entry name" value="Acyl_Trfase/lysoPLipase"/>
</dbReference>
<protein>
    <submittedName>
        <fullName evidence="10">SDR family NAD(P)-dependent oxidoreductase</fullName>
    </submittedName>
</protein>
<dbReference type="InterPro" id="IPR018201">
    <property type="entry name" value="Ketoacyl_synth_AS"/>
</dbReference>
<evidence type="ECO:0000256" key="5">
    <source>
        <dbReference type="ARBA" id="ARBA00023315"/>
    </source>
</evidence>
<keyword evidence="3" id="KW-0808">Transferase</keyword>
<dbReference type="Pfam" id="PF00698">
    <property type="entry name" value="Acyl_transf_1"/>
    <property type="match status" value="1"/>
</dbReference>
<dbReference type="GO" id="GO:0004312">
    <property type="term" value="F:fatty acid synthase activity"/>
    <property type="evidence" value="ECO:0007669"/>
    <property type="project" value="TreeGrafter"/>
</dbReference>
<evidence type="ECO:0000313" key="10">
    <source>
        <dbReference type="EMBL" id="TDB94876.1"/>
    </source>
</evidence>
<sequence>MTGRLAEPGRLTDPAYWVEHVRGAVRFADGVAAAGASVLLEVGPDGILTGMAQQALADGVFVPAARRDREESGAFVQALGRLHAAGVTVDWDAYFGSAPALHVDLPTYAFQRQRYWLEAPASAERPTEHVGLFEIDWLPVPAVPAAAEPGDVLLPWESPTGDEPARARAAVLRVLAAVQERLGRPESGRLVIVTEGATGDTPDLAATAVWGLVRSIQTEYPGRFVLLDHDNDGTPDGIVPSALSYDEPQLAIRAGTIHVPRLARRDQPAGDPPWNPDGTVLVTGGTGALGRTVTRHLVATHGVRNLVLVTRDPRSPGAVAVAAELAELGAHAELVACDVTDRDALAGLVGSCETLTGVVHIAGVLDDGVVPALTPERLDTVWRTKAETAWLLHEVTRDRDLSAFVLFSSCAATLGSAGQANYAASNAFLDGLARHRRALGLPATALAWGLWDNSAGGMAGTLATSDLARWARLGVAPMPQDKALELLDSALGGNAVTTLPARLSLAKVAEPVPVMLRAMLRKPIERREAGGPDEVPLAQALRGLGSEEQERTLLDLVRGQAALVLGHVTPNVISATGAFKEAGFDSLTAVELRNRLNTATGLQLPSSLLFDYPSPQALTEHLRTELLGGPAIAATALRTTGHDEPIAIVGMACRYPGGVRSPEDLWELVAQARDAVGEFPADRGWDLDRLFDPDPGKRGTTYTRHGGFLYDAADFDAAFFGISPREALAMDPQQRLLLEASWEALEDAGIDPATLRGSQTGVFTGIAPMEYGPRRYEGADHVEGYLLTGGLASVASGRVSYTFGFEGPAVTVDTACSSSLVALHLAAQALRSGECDLAMAGGAMVMASPGTFVEFSRQRGLSPDGRCKAFSADADGTGWSEGVGVLLVERLSDARRNGHQVLAVIRGSAINQDGASNGLAAPNGPSQQRVIRQALANAGLSPAEVDAVEAHGTGTRLGDPIEAQALIATYGRERQDQPLWLGSLKSNLGHAQAAAGVAGVIKMVMAMRHGVLPKTLHVGEPSPHVDWSAGAVELLTEARPWDQGDRPRRAAVSSFGVSGTNAHVIIEQGDSADETTGEDGRLPVVPLLVSAKDGRALRAQAGRLASWLESESSVAVSDAAWSLATGRAVLEQRAVVVGADRGELVAGLRALEPVGVMPVGKLALLFAGQGSQRVGMGSVLAEHFAVFAEALDEICRVFDPLLPYPLREVMFADPEGVLNETGMTQPALFAFEVALHRLLESLGVRADVLVGHSVGEIAAAHVAGVFSLEDACVLVAARARLMQALPSGGAMLAVAAAEAEVLPFLQGREDRVGIAAVNGPAAVVVSGDESAIVEIEAQARVRTRRLRVSHAFHSPLMEPMLAEFAQAISGIAFHEPSLAIVSNVTGRLAEPGQLTDPAYWVEHVRGAVRFADGVTAAGASHFLEVGPDGVLTGLAQQSVEDAVFVPAVRKDRDETRALMEALGGLHVQGIAVDWTKVLTPGRFVDLPTYAFQHERFWVPASLESQDVGAAGLGAIDHPMLRAAISAPDSDSHTFTGRLSLAAQPWLADHQVDGRVVVPGAALVELALRAGQEVGCPRLAELTMRAPLVVLDGPGVDVQLVAGPCDESGGRQVGLYSREGQGEWTLHAQGVLVEEGGRPVAGVGQWPPAGASAVDVEHLYEDLAAMGLDYGPLFQGLVAAWQHEGAVFAEIVLPEQGHGEAGRF</sequence>
<dbReference type="InterPro" id="IPR049552">
    <property type="entry name" value="PKS_DH_N"/>
</dbReference>
<dbReference type="InterPro" id="IPR014043">
    <property type="entry name" value="Acyl_transferase_dom"/>
</dbReference>
<dbReference type="PROSITE" id="PS52019">
    <property type="entry name" value="PKS_MFAS_DH"/>
    <property type="match status" value="1"/>
</dbReference>
<dbReference type="InterPro" id="IPR013968">
    <property type="entry name" value="PKS_KR"/>
</dbReference>
<dbReference type="SUPFAM" id="SSF52151">
    <property type="entry name" value="FabD/lysophospholipase-like"/>
    <property type="match status" value="2"/>
</dbReference>
<dbReference type="GO" id="GO:0006633">
    <property type="term" value="P:fatty acid biosynthetic process"/>
    <property type="evidence" value="ECO:0007669"/>
    <property type="project" value="InterPro"/>
</dbReference>
<reference evidence="10 11" key="1">
    <citation type="submission" date="2019-02" db="EMBL/GenBank/DDBJ databases">
        <title>Draft genome sequences of novel Actinobacteria.</title>
        <authorList>
            <person name="Sahin N."/>
            <person name="Ay H."/>
            <person name="Saygin H."/>
        </authorList>
    </citation>
    <scope>NUCLEOTIDE SEQUENCE [LARGE SCALE GENOMIC DNA]</scope>
    <source>
        <strain evidence="10 11">KC201</strain>
    </source>
</reference>
<dbReference type="InterPro" id="IPR036291">
    <property type="entry name" value="NAD(P)-bd_dom_sf"/>
</dbReference>
<dbReference type="InterPro" id="IPR020807">
    <property type="entry name" value="PKS_DH"/>
</dbReference>
<evidence type="ECO:0000259" key="8">
    <source>
        <dbReference type="PROSITE" id="PS52004"/>
    </source>
</evidence>
<feature type="domain" description="PKS/mFAS DH" evidence="9">
    <location>
        <begin position="1517"/>
        <end position="1703"/>
    </location>
</feature>
<evidence type="ECO:0000259" key="9">
    <source>
        <dbReference type="PROSITE" id="PS52019"/>
    </source>
</evidence>
<dbReference type="Pfam" id="PF14765">
    <property type="entry name" value="PS-DH"/>
    <property type="match status" value="1"/>
</dbReference>
<dbReference type="PROSITE" id="PS50075">
    <property type="entry name" value="CARRIER"/>
    <property type="match status" value="1"/>
</dbReference>
<dbReference type="PANTHER" id="PTHR43775:SF51">
    <property type="entry name" value="INACTIVE PHENOLPHTHIOCEROL SYNTHESIS POLYKETIDE SYNTHASE TYPE I PKS1-RELATED"/>
    <property type="match status" value="1"/>
</dbReference>
<dbReference type="SUPFAM" id="SSF55048">
    <property type="entry name" value="Probable ACP-binding domain of malonyl-CoA ACP transacylase"/>
    <property type="match status" value="1"/>
</dbReference>
<evidence type="ECO:0000259" key="7">
    <source>
        <dbReference type="PROSITE" id="PS50075"/>
    </source>
</evidence>
<dbReference type="Gene3D" id="3.40.47.10">
    <property type="match status" value="1"/>
</dbReference>
<dbReference type="Pfam" id="PF00550">
    <property type="entry name" value="PP-binding"/>
    <property type="match status" value="1"/>
</dbReference>
<dbReference type="InterPro" id="IPR049551">
    <property type="entry name" value="PKS_DH_C"/>
</dbReference>
<dbReference type="PANTHER" id="PTHR43775">
    <property type="entry name" value="FATTY ACID SYNTHASE"/>
    <property type="match status" value="1"/>
</dbReference>
<dbReference type="SMART" id="SM00827">
    <property type="entry name" value="PKS_AT"/>
    <property type="match status" value="1"/>
</dbReference>
<dbReference type="EMBL" id="SMJZ01000337">
    <property type="protein sequence ID" value="TDB94876.1"/>
    <property type="molecule type" value="Genomic_DNA"/>
</dbReference>
<keyword evidence="4" id="KW-0511">Multifunctional enzyme</keyword>
<dbReference type="Pfam" id="PF00109">
    <property type="entry name" value="ketoacyl-synt"/>
    <property type="match status" value="1"/>
</dbReference>
<dbReference type="InterPro" id="IPR006162">
    <property type="entry name" value="Ppantetheine_attach_site"/>
</dbReference>
<dbReference type="InterPro" id="IPR055123">
    <property type="entry name" value="SpnB-like_Rossmann"/>
</dbReference>
<dbReference type="Pfam" id="PF21089">
    <property type="entry name" value="PKS_DH_N"/>
    <property type="match status" value="1"/>
</dbReference>
<dbReference type="Gene3D" id="3.40.366.10">
    <property type="entry name" value="Malonyl-Coenzyme A Acyl Carrier Protein, domain 2"/>
    <property type="match status" value="2"/>
</dbReference>
<gene>
    <name evidence="10" type="ORF">E1267_42435</name>
</gene>
<dbReference type="CDD" id="cd08956">
    <property type="entry name" value="KR_3_FAS_SDR_x"/>
    <property type="match status" value="1"/>
</dbReference>
<dbReference type="InterPro" id="IPR001227">
    <property type="entry name" value="Ac_transferase_dom_sf"/>
</dbReference>
<feature type="domain" description="Ketosynthase family 3 (KS3)" evidence="8">
    <location>
        <begin position="643"/>
        <end position="1068"/>
    </location>
</feature>